<dbReference type="CDD" id="cd18578">
    <property type="entry name" value="ABC_6TM_Pgp_ABCB1_D2_like"/>
    <property type="match status" value="1"/>
</dbReference>
<evidence type="ECO:0000256" key="4">
    <source>
        <dbReference type="ARBA" id="ARBA00022692"/>
    </source>
</evidence>
<dbReference type="SMART" id="SM00382">
    <property type="entry name" value="AAA"/>
    <property type="match status" value="2"/>
</dbReference>
<name>A0A6G1JAB7_9PLEO</name>
<feature type="transmembrane region" description="Helical" evidence="9">
    <location>
        <begin position="1001"/>
        <end position="1022"/>
    </location>
</feature>
<dbReference type="InterPro" id="IPR039421">
    <property type="entry name" value="Type_1_exporter"/>
</dbReference>
<evidence type="ECO:0000256" key="5">
    <source>
        <dbReference type="ARBA" id="ARBA00022741"/>
    </source>
</evidence>
<dbReference type="EMBL" id="MU005575">
    <property type="protein sequence ID" value="KAF2687161.1"/>
    <property type="molecule type" value="Genomic_DNA"/>
</dbReference>
<dbReference type="InterPro" id="IPR036640">
    <property type="entry name" value="ABC1_TM_sf"/>
</dbReference>
<dbReference type="InterPro" id="IPR011527">
    <property type="entry name" value="ABC1_TM_dom"/>
</dbReference>
<evidence type="ECO:0000313" key="12">
    <source>
        <dbReference type="EMBL" id="KAF2687161.1"/>
    </source>
</evidence>
<dbReference type="GO" id="GO:0016887">
    <property type="term" value="F:ATP hydrolysis activity"/>
    <property type="evidence" value="ECO:0007669"/>
    <property type="project" value="InterPro"/>
</dbReference>
<dbReference type="PROSITE" id="PS50929">
    <property type="entry name" value="ABC_TM1F"/>
    <property type="match status" value="2"/>
</dbReference>
<dbReference type="InterPro" id="IPR027417">
    <property type="entry name" value="P-loop_NTPase"/>
</dbReference>
<dbReference type="InterPro" id="IPR017871">
    <property type="entry name" value="ABC_transporter-like_CS"/>
</dbReference>
<feature type="transmembrane region" description="Helical" evidence="9">
    <location>
        <begin position="244"/>
        <end position="262"/>
    </location>
</feature>
<feature type="transmembrane region" description="Helical" evidence="9">
    <location>
        <begin position="147"/>
        <end position="168"/>
    </location>
</feature>
<evidence type="ECO:0000256" key="2">
    <source>
        <dbReference type="ARBA" id="ARBA00007577"/>
    </source>
</evidence>
<evidence type="ECO:0000256" key="8">
    <source>
        <dbReference type="ARBA" id="ARBA00023136"/>
    </source>
</evidence>
<feature type="transmembrane region" description="Helical" evidence="9">
    <location>
        <begin position="779"/>
        <end position="796"/>
    </location>
</feature>
<keyword evidence="3" id="KW-0813">Transport</keyword>
<evidence type="ECO:0000256" key="3">
    <source>
        <dbReference type="ARBA" id="ARBA00022448"/>
    </source>
</evidence>
<keyword evidence="6" id="KW-0067">ATP-binding</keyword>
<dbReference type="PROSITE" id="PS00211">
    <property type="entry name" value="ABC_TRANSPORTER_1"/>
    <property type="match status" value="2"/>
</dbReference>
<keyword evidence="4 9" id="KW-0812">Transmembrane</keyword>
<dbReference type="CDD" id="cd18577">
    <property type="entry name" value="ABC_6TM_Pgp_ABCB1_D1_like"/>
    <property type="match status" value="1"/>
</dbReference>
<dbReference type="Gene3D" id="1.20.1560.10">
    <property type="entry name" value="ABC transporter type 1, transmembrane domain"/>
    <property type="match status" value="1"/>
</dbReference>
<gene>
    <name evidence="12" type="ORF">K458DRAFT_485436</name>
</gene>
<keyword evidence="7 9" id="KW-1133">Transmembrane helix</keyword>
<dbReference type="PANTHER" id="PTHR43394">
    <property type="entry name" value="ATP-DEPENDENT PERMEASE MDL1, MITOCHONDRIAL"/>
    <property type="match status" value="1"/>
</dbReference>
<accession>A0A6G1JAB7</accession>
<keyword evidence="5" id="KW-0547">Nucleotide-binding</keyword>
<comment type="subcellular location">
    <subcellularLocation>
        <location evidence="1">Membrane</location>
        <topology evidence="1">Multi-pass membrane protein</topology>
    </subcellularLocation>
</comment>
<dbReference type="PANTHER" id="PTHR43394:SF1">
    <property type="entry name" value="ATP-BINDING CASSETTE SUB-FAMILY B MEMBER 10, MITOCHONDRIAL"/>
    <property type="match status" value="1"/>
</dbReference>
<dbReference type="InterPro" id="IPR003439">
    <property type="entry name" value="ABC_transporter-like_ATP-bd"/>
</dbReference>
<dbReference type="OrthoDB" id="6500128at2759"/>
<dbReference type="FunFam" id="3.40.50.300:FF:000967">
    <property type="entry name" value="ABC multidrug transporter mdr4"/>
    <property type="match status" value="2"/>
</dbReference>
<keyword evidence="13" id="KW-1185">Reference proteome</keyword>
<evidence type="ECO:0000256" key="7">
    <source>
        <dbReference type="ARBA" id="ARBA00022989"/>
    </source>
</evidence>
<reference evidence="12" key="1">
    <citation type="journal article" date="2020" name="Stud. Mycol.">
        <title>101 Dothideomycetes genomes: a test case for predicting lifestyles and emergence of pathogens.</title>
        <authorList>
            <person name="Haridas S."/>
            <person name="Albert R."/>
            <person name="Binder M."/>
            <person name="Bloem J."/>
            <person name="Labutti K."/>
            <person name="Salamov A."/>
            <person name="Andreopoulos B."/>
            <person name="Baker S."/>
            <person name="Barry K."/>
            <person name="Bills G."/>
            <person name="Bluhm B."/>
            <person name="Cannon C."/>
            <person name="Castanera R."/>
            <person name="Culley D."/>
            <person name="Daum C."/>
            <person name="Ezra D."/>
            <person name="Gonzalez J."/>
            <person name="Henrissat B."/>
            <person name="Kuo A."/>
            <person name="Liang C."/>
            <person name="Lipzen A."/>
            <person name="Lutzoni F."/>
            <person name="Magnuson J."/>
            <person name="Mondo S."/>
            <person name="Nolan M."/>
            <person name="Ohm R."/>
            <person name="Pangilinan J."/>
            <person name="Park H.-J."/>
            <person name="Ramirez L."/>
            <person name="Alfaro M."/>
            <person name="Sun H."/>
            <person name="Tritt A."/>
            <person name="Yoshinaga Y."/>
            <person name="Zwiers L.-H."/>
            <person name="Turgeon B."/>
            <person name="Goodwin S."/>
            <person name="Spatafora J."/>
            <person name="Crous P."/>
            <person name="Grigoriev I."/>
        </authorList>
    </citation>
    <scope>NUCLEOTIDE SEQUENCE</scope>
    <source>
        <strain evidence="12">CBS 122367</strain>
    </source>
</reference>
<dbReference type="Pfam" id="PF00005">
    <property type="entry name" value="ABC_tran"/>
    <property type="match status" value="2"/>
</dbReference>
<dbReference type="Pfam" id="PF00664">
    <property type="entry name" value="ABC_membrane"/>
    <property type="match status" value="2"/>
</dbReference>
<feature type="transmembrane region" description="Helical" evidence="9">
    <location>
        <begin position="735"/>
        <end position="759"/>
    </location>
</feature>
<dbReference type="SUPFAM" id="SSF90123">
    <property type="entry name" value="ABC transporter transmembrane region"/>
    <property type="match status" value="2"/>
</dbReference>
<dbReference type="GO" id="GO:0005524">
    <property type="term" value="F:ATP binding"/>
    <property type="evidence" value="ECO:0007669"/>
    <property type="project" value="UniProtKB-KW"/>
</dbReference>
<dbReference type="GO" id="GO:0015421">
    <property type="term" value="F:ABC-type oligopeptide transporter activity"/>
    <property type="evidence" value="ECO:0007669"/>
    <property type="project" value="TreeGrafter"/>
</dbReference>
<dbReference type="InterPro" id="IPR003593">
    <property type="entry name" value="AAA+_ATPase"/>
</dbReference>
<evidence type="ECO:0000259" key="11">
    <source>
        <dbReference type="PROSITE" id="PS50929"/>
    </source>
</evidence>
<evidence type="ECO:0000256" key="1">
    <source>
        <dbReference type="ARBA" id="ARBA00004141"/>
    </source>
</evidence>
<evidence type="ECO:0000259" key="10">
    <source>
        <dbReference type="PROSITE" id="PS50893"/>
    </source>
</evidence>
<keyword evidence="8 9" id="KW-0472">Membrane</keyword>
<dbReference type="Gene3D" id="3.40.50.300">
    <property type="entry name" value="P-loop containing nucleotide triphosphate hydrolases"/>
    <property type="match status" value="2"/>
</dbReference>
<feature type="transmembrane region" description="Helical" evidence="9">
    <location>
        <begin position="103"/>
        <end position="127"/>
    </location>
</feature>
<evidence type="ECO:0000256" key="6">
    <source>
        <dbReference type="ARBA" id="ARBA00022840"/>
    </source>
</evidence>
<feature type="transmembrane region" description="Helical" evidence="9">
    <location>
        <begin position="321"/>
        <end position="345"/>
    </location>
</feature>
<feature type="domain" description="ABC transporter" evidence="10">
    <location>
        <begin position="423"/>
        <end position="668"/>
    </location>
</feature>
<evidence type="ECO:0000256" key="9">
    <source>
        <dbReference type="SAM" id="Phobius"/>
    </source>
</evidence>
<feature type="transmembrane region" description="Helical" evidence="9">
    <location>
        <begin position="967"/>
        <end position="986"/>
    </location>
</feature>
<dbReference type="CDD" id="cd03249">
    <property type="entry name" value="ABC_MTABC3_MDL1_MDL2"/>
    <property type="match status" value="1"/>
</dbReference>
<feature type="domain" description="ABC transmembrane type-1" evidence="11">
    <location>
        <begin position="740"/>
        <end position="1027"/>
    </location>
</feature>
<feature type="domain" description="ABC transporter" evidence="10">
    <location>
        <begin position="1080"/>
        <end position="1317"/>
    </location>
</feature>
<feature type="transmembrane region" description="Helical" evidence="9">
    <location>
        <begin position="852"/>
        <end position="874"/>
    </location>
</feature>
<sequence length="1321" mass="143252">MDASQVLPANPHNAILGEHLIDDASERHMQHESELDGPSIFQSSQWDGRVGLVSLRTAQPEGHREPRSGIVCKKFIRQILGLNPFKTSYFTLYKPLQDFESRFILLSGLLLAVSAGLPLPLISVILGKIINDFPPKEDELRLRLAELLGVAVAYFVITWGWTFCWAVVGERLSRKTRERLVERTLGMDQAYFDTISPDITNILTEKMQAIQLGTSEKVGLFIASISYFIAAFSAGFVLNAKLAGVMLLTVVPAISFIVIYGTKYVTELSKQSSALTEQATAVADSAFRGVQIVQAFGISDRLAKDHIIFLRKALRAGVRKSIAGAAMVGSIYFVAYAANAMGFWYGDRLRQGSAEAGTIYAVVLMILDASMVVGRFGPFIQTFAVAAAAGETVSEILDHPTADIDVYSPEGNTVRRADFEQNLKLQGVTFVYPARPTERVLQDVSIEFPAGKVTGLVGPSGSGKSTIAALLLRLYDPPSGQVQLGKEDLKGMNVKSLRSRIALVTQSPSLFSGTILDNIKLGLPDVELVSEAEALARCTAAASDAHCDFIEHLPDGMHTKIGSGHHSQLSGGQKQRVALARALVGNPSLLLLDEYTSAMDATSEAAVLENLKRASAASGRTTIIIAHRLVTVKDADTIFVMKDGAVVQQGRHKDLSKADGLYAELIQAQRFEKKQVQSSSSSAISATESNRIDVSLKPKTLQTTLSREPTASHGIAKKNAAQLIGRCFALSRSEAPAIGVGLIASIVSGGITIGEALIFGNLIELLNDATNSPQTTSKIMFYCLLFMVLAIVALLSRTGGGAAFGLVSETLVVRVRDLSFQTVLIQDMAWFARPGHSHHDLMAKLNMDSGNLSGLSGIILGTLFTILTSVLGGIILAHLIAWRIALVLLSGAPIMLLAGFFRLRILVKAEERQQTAYNAAAALAAEACTAIQTVAALGKEEYFMQKYQAAIQQTYQESLRFSMFGNILLSFAVSVTYFVYAFAYWWGSQQVRNGNYMQREFFIVLPAVLFSAQAAGQLFSLAPEITRAKTAAQSLFALHDEKPTIIDSLNVEASKFDGEIRIAAALNSQTDPSRKGEVEFRGVSLHYATRPDVAALNDVSFSIRPGEFVAFVGRSGAGKSSTMHLIERFFDPTSGQILVDGHDVREEDVQAHRARLGLVEQEPDLFPGSVKFNIGLGAKPGIEVTDDDIIEVAKKCELHEFIMSLPEGYNTEVGAHGSKLSGGQRQRLAIARALIRDPEILLLDEATSQLDANTERQIRRAIAVASKGRTTIMIAHRLASVQHADRIFVFEHGKIVEHGKHDELVASWGIYSAMVAAQELD</sequence>
<dbReference type="SUPFAM" id="SSF52540">
    <property type="entry name" value="P-loop containing nucleoside triphosphate hydrolases"/>
    <property type="match status" value="2"/>
</dbReference>
<organism evidence="12 13">
    <name type="scientific">Lentithecium fluviatile CBS 122367</name>
    <dbReference type="NCBI Taxonomy" id="1168545"/>
    <lineage>
        <taxon>Eukaryota</taxon>
        <taxon>Fungi</taxon>
        <taxon>Dikarya</taxon>
        <taxon>Ascomycota</taxon>
        <taxon>Pezizomycotina</taxon>
        <taxon>Dothideomycetes</taxon>
        <taxon>Pleosporomycetidae</taxon>
        <taxon>Pleosporales</taxon>
        <taxon>Massarineae</taxon>
        <taxon>Lentitheciaceae</taxon>
        <taxon>Lentithecium</taxon>
    </lineage>
</organism>
<dbReference type="GO" id="GO:0016020">
    <property type="term" value="C:membrane"/>
    <property type="evidence" value="ECO:0007669"/>
    <property type="project" value="UniProtKB-SubCell"/>
</dbReference>
<comment type="similarity">
    <text evidence="2">Belongs to the ABC transporter superfamily. ABCB family. Multidrug resistance exporter (TC 3.A.1.201) subfamily.</text>
</comment>
<feature type="domain" description="ABC transmembrane type-1" evidence="11">
    <location>
        <begin position="108"/>
        <end position="384"/>
    </location>
</feature>
<dbReference type="Proteomes" id="UP000799291">
    <property type="component" value="Unassembled WGS sequence"/>
</dbReference>
<proteinExistence type="inferred from homology"/>
<feature type="transmembrane region" description="Helical" evidence="9">
    <location>
        <begin position="880"/>
        <end position="903"/>
    </location>
</feature>
<evidence type="ECO:0000313" key="13">
    <source>
        <dbReference type="Proteomes" id="UP000799291"/>
    </source>
</evidence>
<protein>
    <submittedName>
        <fullName evidence="12">Leptomycin B resistance protein pmd1</fullName>
    </submittedName>
</protein>
<dbReference type="PROSITE" id="PS50893">
    <property type="entry name" value="ABC_TRANSPORTER_2"/>
    <property type="match status" value="2"/>
</dbReference>
<feature type="transmembrane region" description="Helical" evidence="9">
    <location>
        <begin position="218"/>
        <end position="238"/>
    </location>
</feature>
<feature type="transmembrane region" description="Helical" evidence="9">
    <location>
        <begin position="357"/>
        <end position="374"/>
    </location>
</feature>